<keyword evidence="1" id="KW-0812">Transmembrane</keyword>
<name>A0A1D3JFA0_PLAOA</name>
<evidence type="ECO:0000313" key="3">
    <source>
        <dbReference type="Proteomes" id="UP000242942"/>
    </source>
</evidence>
<accession>A0A1D3JFA0</accession>
<dbReference type="Proteomes" id="UP000242942">
    <property type="component" value="Unassembled WGS sequence"/>
</dbReference>
<keyword evidence="3" id="KW-1185">Reference proteome</keyword>
<proteinExistence type="predicted"/>
<keyword evidence="1" id="KW-1133">Transmembrane helix</keyword>
<evidence type="ECO:0000256" key="1">
    <source>
        <dbReference type="SAM" id="Phobius"/>
    </source>
</evidence>
<keyword evidence="1" id="KW-0472">Membrane</keyword>
<evidence type="ECO:0000313" key="2">
    <source>
        <dbReference type="EMBL" id="SBT84600.1"/>
    </source>
</evidence>
<protein>
    <submittedName>
        <fullName evidence="2">PIR protein</fullName>
    </submittedName>
</protein>
<dbReference type="EMBL" id="FLRI01000549">
    <property type="protein sequence ID" value="SBT84600.1"/>
    <property type="molecule type" value="Genomic_DNA"/>
</dbReference>
<gene>
    <name evidence="2" type="primary">PocGH01_00210100</name>
    <name evidence="2" type="ORF">POCGH01_00210100</name>
</gene>
<dbReference type="VEuPathDB" id="PlasmoDB:PocGH01_00210100"/>
<sequence>MSEWCKIFEKFYVNLFVFPFFSPLYNFQKGKSLTKADYYDLFYKIRISFTNNTEGQYDKFLHKTDQVLRNISMYLIENYKKDYYFSCPIAPGGKDCTERCRHLNSWLNEKKAIYTSNGKCAYYNELWEEYVENLWKKIDDTEQSEYKCIRNGNLSGKTFPSDKFSEYCNKTPLEVLSLTCPDKAYANTCTTILTMSYVALGIVIIYLYLFKFSNLGNRIKNLIRNKLRIGSHIDEHENDELLRNSENDTMSSINRMYNINYNSPRN</sequence>
<feature type="transmembrane region" description="Helical" evidence="1">
    <location>
        <begin position="192"/>
        <end position="210"/>
    </location>
</feature>
<dbReference type="VEuPathDB" id="PlasmoDB:POWCR01_000139300"/>
<organism evidence="2 3">
    <name type="scientific">Plasmodium ovale</name>
    <name type="common">malaria parasite P. ovale</name>
    <dbReference type="NCBI Taxonomy" id="36330"/>
    <lineage>
        <taxon>Eukaryota</taxon>
        <taxon>Sar</taxon>
        <taxon>Alveolata</taxon>
        <taxon>Apicomplexa</taxon>
        <taxon>Aconoidasida</taxon>
        <taxon>Haemosporida</taxon>
        <taxon>Plasmodiidae</taxon>
        <taxon>Plasmodium</taxon>
        <taxon>Plasmodium (Plasmodium)</taxon>
    </lineage>
</organism>
<dbReference type="AlphaFoldDB" id="A0A1D3JFA0"/>
<reference evidence="2 3" key="1">
    <citation type="submission" date="2016-06" db="EMBL/GenBank/DDBJ databases">
        <authorList>
            <consortium name="Pathogen Informatics"/>
        </authorList>
    </citation>
    <scope>NUCLEOTIDE SEQUENCE [LARGE SCALE GENOMIC DNA]</scope>
    <source>
        <strain evidence="2">PocGH01</strain>
    </source>
</reference>